<evidence type="ECO:0000313" key="8">
    <source>
        <dbReference type="EMBL" id="TCO14723.1"/>
    </source>
</evidence>
<comment type="function">
    <text evidence="2 7">Catalyzes the formation of N(7)-methylguanine at position 46 (m7G46) in tRNA.</text>
</comment>
<dbReference type="RefSeq" id="WP_132004394.1">
    <property type="nucleotide sequence ID" value="NZ_JBHUNN010000002.1"/>
</dbReference>
<dbReference type="OrthoDB" id="9802090at2"/>
<dbReference type="UniPathway" id="UPA00989"/>
<evidence type="ECO:0000256" key="7">
    <source>
        <dbReference type="HAMAP-Rule" id="MF_01057"/>
    </source>
</evidence>
<dbReference type="SUPFAM" id="SSF53335">
    <property type="entry name" value="S-adenosyl-L-methionine-dependent methyltransferases"/>
    <property type="match status" value="1"/>
</dbReference>
<feature type="binding site" evidence="7">
    <location>
        <position position="131"/>
    </location>
    <ligand>
        <name>S-adenosyl-L-methionine</name>
        <dbReference type="ChEBI" id="CHEBI:59789"/>
    </ligand>
</feature>
<accession>A0A4R2GVP2</accession>
<dbReference type="GO" id="GO:0043527">
    <property type="term" value="C:tRNA methyltransferase complex"/>
    <property type="evidence" value="ECO:0007669"/>
    <property type="project" value="TreeGrafter"/>
</dbReference>
<dbReference type="InterPro" id="IPR029063">
    <property type="entry name" value="SAM-dependent_MTases_sf"/>
</dbReference>
<comment type="catalytic activity">
    <reaction evidence="1 7">
        <text>guanosine(46) in tRNA + S-adenosyl-L-methionine = N(7)-methylguanosine(46) in tRNA + S-adenosyl-L-homocysteine</text>
        <dbReference type="Rhea" id="RHEA:42708"/>
        <dbReference type="Rhea" id="RHEA-COMP:10188"/>
        <dbReference type="Rhea" id="RHEA-COMP:10189"/>
        <dbReference type="ChEBI" id="CHEBI:57856"/>
        <dbReference type="ChEBI" id="CHEBI:59789"/>
        <dbReference type="ChEBI" id="CHEBI:74269"/>
        <dbReference type="ChEBI" id="CHEBI:74480"/>
        <dbReference type="EC" id="2.1.1.33"/>
    </reaction>
</comment>
<dbReference type="PANTHER" id="PTHR23417">
    <property type="entry name" value="3-DEOXY-D-MANNO-OCTULOSONIC-ACID TRANSFERASE/TRNA GUANINE-N 7 - -METHYLTRANSFERASE"/>
    <property type="match status" value="1"/>
</dbReference>
<dbReference type="EMBL" id="SLWL01000003">
    <property type="protein sequence ID" value="TCO14723.1"/>
    <property type="molecule type" value="Genomic_DNA"/>
</dbReference>
<gene>
    <name evidence="7" type="primary">trmB</name>
    <name evidence="8" type="ORF">EV666_103231</name>
</gene>
<feature type="binding site" evidence="7">
    <location>
        <position position="167"/>
    </location>
    <ligand>
        <name>substrate</name>
    </ligand>
</feature>
<reference evidence="8 9" key="1">
    <citation type="submission" date="2019-03" db="EMBL/GenBank/DDBJ databases">
        <title>Genomic Encyclopedia of Type Strains, Phase IV (KMG-IV): sequencing the most valuable type-strain genomes for metagenomic binning, comparative biology and taxonomic classification.</title>
        <authorList>
            <person name="Goeker M."/>
        </authorList>
    </citation>
    <scope>NUCLEOTIDE SEQUENCE [LARGE SCALE GENOMIC DNA]</scope>
    <source>
        <strain evidence="8 9">DSM 22958</strain>
    </source>
</reference>
<evidence type="ECO:0000256" key="5">
    <source>
        <dbReference type="ARBA" id="ARBA00022691"/>
    </source>
</evidence>
<evidence type="ECO:0000256" key="4">
    <source>
        <dbReference type="ARBA" id="ARBA00022679"/>
    </source>
</evidence>
<feature type="binding site" evidence="7">
    <location>
        <position position="135"/>
    </location>
    <ligand>
        <name>substrate</name>
    </ligand>
</feature>
<dbReference type="EC" id="2.1.1.33" evidence="7"/>
<feature type="binding site" evidence="7">
    <location>
        <position position="59"/>
    </location>
    <ligand>
        <name>S-adenosyl-L-methionine</name>
        <dbReference type="ChEBI" id="CHEBI:59789"/>
    </ligand>
</feature>
<comment type="similarity">
    <text evidence="7">Belongs to the class I-like SAM-binding methyltransferase superfamily. TrmB family.</text>
</comment>
<keyword evidence="5 7" id="KW-0949">S-adenosyl-L-methionine</keyword>
<keyword evidence="4 7" id="KW-0808">Transferase</keyword>
<dbReference type="PROSITE" id="PS51625">
    <property type="entry name" value="SAM_MT_TRMB"/>
    <property type="match status" value="1"/>
</dbReference>
<dbReference type="Gene3D" id="3.40.50.150">
    <property type="entry name" value="Vaccinia Virus protein VP39"/>
    <property type="match status" value="1"/>
</dbReference>
<feature type="binding site" evidence="7">
    <location>
        <position position="109"/>
    </location>
    <ligand>
        <name>S-adenosyl-L-methionine</name>
        <dbReference type="ChEBI" id="CHEBI:59789"/>
    </ligand>
</feature>
<name>A0A4R2GVP2_9HYPH</name>
<evidence type="ECO:0000256" key="1">
    <source>
        <dbReference type="ARBA" id="ARBA00000142"/>
    </source>
</evidence>
<dbReference type="HAMAP" id="MF_01057">
    <property type="entry name" value="tRNA_methyltr_TrmB"/>
    <property type="match status" value="1"/>
</dbReference>
<evidence type="ECO:0000313" key="9">
    <source>
        <dbReference type="Proteomes" id="UP000294881"/>
    </source>
</evidence>
<dbReference type="AlphaFoldDB" id="A0A4R2GVP2"/>
<dbReference type="PANTHER" id="PTHR23417:SF14">
    <property type="entry name" value="PENTACOTRIPEPTIDE-REPEAT REGION OF PRORP DOMAIN-CONTAINING PROTEIN"/>
    <property type="match status" value="1"/>
</dbReference>
<comment type="caution">
    <text evidence="7">Lacks conserved residue(s) required for the propagation of feature annotation.</text>
</comment>
<dbReference type="GO" id="GO:0008176">
    <property type="term" value="F:tRNA (guanine(46)-N7)-methyltransferase activity"/>
    <property type="evidence" value="ECO:0007669"/>
    <property type="project" value="UniProtKB-UniRule"/>
</dbReference>
<keyword evidence="3 7" id="KW-0489">Methyltransferase</keyword>
<evidence type="ECO:0000256" key="3">
    <source>
        <dbReference type="ARBA" id="ARBA00022603"/>
    </source>
</evidence>
<dbReference type="InterPro" id="IPR055361">
    <property type="entry name" value="tRNA_methyltr_TrmB_bact"/>
</dbReference>
<evidence type="ECO:0000256" key="6">
    <source>
        <dbReference type="ARBA" id="ARBA00022694"/>
    </source>
</evidence>
<evidence type="ECO:0000256" key="2">
    <source>
        <dbReference type="ARBA" id="ARBA00003015"/>
    </source>
</evidence>
<dbReference type="Pfam" id="PF02390">
    <property type="entry name" value="Methyltransf_4"/>
    <property type="match status" value="1"/>
</dbReference>
<dbReference type="InterPro" id="IPR003358">
    <property type="entry name" value="tRNA_(Gua-N-7)_MeTrfase_Trmb"/>
</dbReference>
<comment type="caution">
    <text evidence="8">The sequence shown here is derived from an EMBL/GenBank/DDBJ whole genome shotgun (WGS) entry which is preliminary data.</text>
</comment>
<feature type="binding site" evidence="7">
    <location>
        <position position="84"/>
    </location>
    <ligand>
        <name>S-adenosyl-L-methionine</name>
        <dbReference type="ChEBI" id="CHEBI:59789"/>
    </ligand>
</feature>
<dbReference type="Proteomes" id="UP000294881">
    <property type="component" value="Unassembled WGS sequence"/>
</dbReference>
<proteinExistence type="inferred from homology"/>
<protein>
    <recommendedName>
        <fullName evidence="7">tRNA (guanine-N(7)-)-methyltransferase</fullName>
        <ecNumber evidence="7">2.1.1.33</ecNumber>
    </recommendedName>
    <alternativeName>
        <fullName evidence="7">tRNA (guanine(46)-N(7))-methyltransferase</fullName>
    </alternativeName>
    <alternativeName>
        <fullName evidence="7">tRNA(m7G46)-methyltransferase</fullName>
    </alternativeName>
</protein>
<feature type="binding site" evidence="7">
    <location>
        <begin position="205"/>
        <end position="208"/>
    </location>
    <ligand>
        <name>substrate</name>
    </ligand>
</feature>
<sequence>MTTEQPRAGSFYGRRKGHRLREQQSRLMEETLPRLRIGADVINDAGALFARPVAQVWLEIGFGGGEHLLHQMQLNPDVGFIGCEPFINGMAKLLAGEPDLQRLALHDADATELLPRLPAASLDRAFILYPDPWPKRRQRKRRIVSPETVSNLARALKPGAVFRFATDIDDYAAWTLARVMASGQFDWTAERADDWRQPWADWPGTRYEQKAFREGRTPSYLTFVRRAPDRPA</sequence>
<keyword evidence="9" id="KW-1185">Reference proteome</keyword>
<organism evidence="8 9">
    <name type="scientific">Camelimonas lactis</name>
    <dbReference type="NCBI Taxonomy" id="659006"/>
    <lineage>
        <taxon>Bacteria</taxon>
        <taxon>Pseudomonadati</taxon>
        <taxon>Pseudomonadota</taxon>
        <taxon>Alphaproteobacteria</taxon>
        <taxon>Hyphomicrobiales</taxon>
        <taxon>Chelatococcaceae</taxon>
        <taxon>Camelimonas</taxon>
    </lineage>
</organism>
<comment type="pathway">
    <text evidence="7">tRNA modification; N(7)-methylguanine-tRNA biosynthesis.</text>
</comment>
<keyword evidence="6 7" id="KW-0819">tRNA processing</keyword>